<dbReference type="OrthoDB" id="9798237at2"/>
<feature type="domain" description="Transposase IS4-like" evidence="1">
    <location>
        <begin position="113"/>
        <end position="263"/>
    </location>
</feature>
<evidence type="ECO:0000259" key="1">
    <source>
        <dbReference type="Pfam" id="PF01609"/>
    </source>
</evidence>
<dbReference type="GO" id="GO:0006313">
    <property type="term" value="P:DNA transposition"/>
    <property type="evidence" value="ECO:0007669"/>
    <property type="project" value="InterPro"/>
</dbReference>
<dbReference type="AlphaFoldDB" id="A0A558QQS4"/>
<feature type="domain" description="Insertion element IS402-like" evidence="2">
    <location>
        <begin position="24"/>
        <end position="97"/>
    </location>
</feature>
<dbReference type="GO" id="GO:0004803">
    <property type="term" value="F:transposase activity"/>
    <property type="evidence" value="ECO:0007669"/>
    <property type="project" value="InterPro"/>
</dbReference>
<keyword evidence="4" id="KW-1185">Reference proteome</keyword>
<reference evidence="3 4" key="1">
    <citation type="submission" date="2019-07" db="EMBL/GenBank/DDBJ databases">
        <title>Sphingomonas solaris sp. nov., isolated from a solar panel from Boston, Massachusetts.</title>
        <authorList>
            <person name="Tanner K."/>
            <person name="Pascual J."/>
            <person name="Mancuso C."/>
            <person name="Pereto J."/>
            <person name="Khalil A."/>
            <person name="Vilanova C."/>
        </authorList>
    </citation>
    <scope>NUCLEOTIDE SEQUENCE [LARGE SCALE GENOMIC DNA]</scope>
    <source>
        <strain evidence="3 4">R4DWN</strain>
    </source>
</reference>
<dbReference type="Pfam" id="PF01609">
    <property type="entry name" value="DDE_Tnp_1"/>
    <property type="match status" value="1"/>
</dbReference>
<comment type="caution">
    <text evidence="3">The sequence shown here is derived from an EMBL/GenBank/DDBJ whole genome shotgun (WGS) entry which is preliminary data.</text>
</comment>
<dbReference type="PANTHER" id="PTHR30007">
    <property type="entry name" value="PHP DOMAIN PROTEIN"/>
    <property type="match status" value="1"/>
</dbReference>
<dbReference type="GO" id="GO:0003677">
    <property type="term" value="F:DNA binding"/>
    <property type="evidence" value="ECO:0007669"/>
    <property type="project" value="InterPro"/>
</dbReference>
<accession>A0A558QQS4</accession>
<evidence type="ECO:0000313" key="4">
    <source>
        <dbReference type="Proteomes" id="UP000318681"/>
    </source>
</evidence>
<dbReference type="NCBIfam" id="NF033580">
    <property type="entry name" value="transpos_IS5_3"/>
    <property type="match status" value="1"/>
</dbReference>
<evidence type="ECO:0000313" key="3">
    <source>
        <dbReference type="EMBL" id="TVV69485.1"/>
    </source>
</evidence>
<name>A0A558QQS4_9SPHN</name>
<protein>
    <submittedName>
        <fullName evidence="3">IS5 family transposase</fullName>
    </submittedName>
</protein>
<dbReference type="Proteomes" id="UP000318681">
    <property type="component" value="Unassembled WGS sequence"/>
</dbReference>
<dbReference type="RefSeq" id="WP_145156097.1">
    <property type="nucleotide sequence ID" value="NZ_VNIM01000216.1"/>
</dbReference>
<evidence type="ECO:0000259" key="2">
    <source>
        <dbReference type="Pfam" id="PF13340"/>
    </source>
</evidence>
<dbReference type="PANTHER" id="PTHR30007:SF0">
    <property type="entry name" value="TRANSPOSASE"/>
    <property type="match status" value="1"/>
</dbReference>
<dbReference type="InterPro" id="IPR002559">
    <property type="entry name" value="Transposase_11"/>
</dbReference>
<dbReference type="InterPro" id="IPR025161">
    <property type="entry name" value="IS402-like_dom"/>
</dbReference>
<organism evidence="3 4">
    <name type="scientific">Alterirhizorhabdus solaris</name>
    <dbReference type="NCBI Taxonomy" id="2529389"/>
    <lineage>
        <taxon>Bacteria</taxon>
        <taxon>Pseudomonadati</taxon>
        <taxon>Pseudomonadota</taxon>
        <taxon>Alphaproteobacteria</taxon>
        <taxon>Sphingomonadales</taxon>
        <taxon>Rhizorhabdaceae</taxon>
        <taxon>Alterirhizorhabdus</taxon>
    </lineage>
</organism>
<sequence>MWTEESRGRMSDIARKTKRYPSDLTDEEWAVIAPLMPKPGRRGRPREIEFREVINAVRYLVRSGCGWRMLPVHFGPWQTVYGWFRELARRFLFQTIHDVALMLDREMAGREASPSGAVIDSQSIKAPHGNTRGYDAGKKIVGRKRHIVVDTDGRLLMVHLTSADISDSAGAQVILDAIRKRWPWVKHLFADGGYDRLKLMEKAAWLDFTVEIIRRSDAAKGFEVLPRRWVVERTFGWMIRWRRLVRDYEARIDVSKAMILVAMGGNLLRRTTHP</sequence>
<dbReference type="Pfam" id="PF13340">
    <property type="entry name" value="DUF4096"/>
    <property type="match status" value="1"/>
</dbReference>
<gene>
    <name evidence="3" type="ORF">FOY91_21390</name>
</gene>
<dbReference type="EMBL" id="VNIM01000216">
    <property type="protein sequence ID" value="TVV69485.1"/>
    <property type="molecule type" value="Genomic_DNA"/>
</dbReference>
<proteinExistence type="predicted"/>